<gene>
    <name evidence="2" type="ORF">BJ984_002409</name>
</gene>
<dbReference type="RefSeq" id="WP_179548246.1">
    <property type="nucleotide sequence ID" value="NZ_BSEW01000002.1"/>
</dbReference>
<feature type="compositionally biased region" description="Low complexity" evidence="1">
    <location>
        <begin position="41"/>
        <end position="51"/>
    </location>
</feature>
<keyword evidence="3" id="KW-1185">Reference proteome</keyword>
<evidence type="ECO:0000256" key="1">
    <source>
        <dbReference type="SAM" id="MobiDB-lite"/>
    </source>
</evidence>
<feature type="compositionally biased region" description="Acidic residues" evidence="1">
    <location>
        <begin position="31"/>
        <end position="40"/>
    </location>
</feature>
<reference evidence="2 3" key="1">
    <citation type="submission" date="2020-07" db="EMBL/GenBank/DDBJ databases">
        <title>Sequencing the genomes of 1000 actinobacteria strains.</title>
        <authorList>
            <person name="Klenk H.-P."/>
        </authorList>
    </citation>
    <scope>NUCLEOTIDE SEQUENCE [LARGE SCALE GENOMIC DNA]</scope>
    <source>
        <strain evidence="2 3">DSM 26474</strain>
    </source>
</reference>
<dbReference type="AlphaFoldDB" id="A0A852SQY9"/>
<accession>A0A852SQY9</accession>
<dbReference type="Proteomes" id="UP000549913">
    <property type="component" value="Unassembled WGS sequence"/>
</dbReference>
<proteinExistence type="predicted"/>
<evidence type="ECO:0000313" key="2">
    <source>
        <dbReference type="EMBL" id="NYD71251.1"/>
    </source>
</evidence>
<feature type="region of interest" description="Disordered" evidence="1">
    <location>
        <begin position="1"/>
        <end position="80"/>
    </location>
</feature>
<organism evidence="2 3">
    <name type="scientific">Herbiconiux flava</name>
    <dbReference type="NCBI Taxonomy" id="881268"/>
    <lineage>
        <taxon>Bacteria</taxon>
        <taxon>Bacillati</taxon>
        <taxon>Actinomycetota</taxon>
        <taxon>Actinomycetes</taxon>
        <taxon>Micrococcales</taxon>
        <taxon>Microbacteriaceae</taxon>
        <taxon>Herbiconiux</taxon>
    </lineage>
</organism>
<comment type="caution">
    <text evidence="2">The sequence shown here is derived from an EMBL/GenBank/DDBJ whole genome shotgun (WGS) entry which is preliminary data.</text>
</comment>
<protein>
    <submittedName>
        <fullName evidence="2">Uncharacterized protein</fullName>
    </submittedName>
</protein>
<name>A0A852SQY9_9MICO</name>
<sequence length="80" mass="8336">MSLPSDPDQTGIEFAGVPASPDPDGAILEEGIPDDADTAEPDAAAAPGDAQPDWRDFSSEILEPDEGQPFGDKAPDDLRD</sequence>
<evidence type="ECO:0000313" key="3">
    <source>
        <dbReference type="Proteomes" id="UP000549913"/>
    </source>
</evidence>
<dbReference type="EMBL" id="JACCBM010000001">
    <property type="protein sequence ID" value="NYD71251.1"/>
    <property type="molecule type" value="Genomic_DNA"/>
</dbReference>